<name>I4AID5_BERLS</name>
<dbReference type="RefSeq" id="WP_014797177.1">
    <property type="nucleotide sequence ID" value="NC_018018.1"/>
</dbReference>
<gene>
    <name evidence="1" type="ordered locus">Fleli_1286</name>
</gene>
<protein>
    <recommendedName>
        <fullName evidence="3">HTH tetR-type domain-containing protein</fullName>
    </recommendedName>
</protein>
<dbReference type="EMBL" id="CP003345">
    <property type="protein sequence ID" value="AFM03720.1"/>
    <property type="molecule type" value="Genomic_DNA"/>
</dbReference>
<dbReference type="OrthoDB" id="9785164at2"/>
<sequence>MQNKPNTGQEIKRVAKDLFNKKGIPSVTLREVAKTMNKSYFEINFDATYRKQYF</sequence>
<reference evidence="2" key="1">
    <citation type="submission" date="2012-06" db="EMBL/GenBank/DDBJ databases">
        <title>The complete genome of Flexibacter litoralis DSM 6794.</title>
        <authorList>
            <person name="Lucas S."/>
            <person name="Copeland A."/>
            <person name="Lapidus A."/>
            <person name="Glavina del Rio T."/>
            <person name="Dalin E."/>
            <person name="Tice H."/>
            <person name="Bruce D."/>
            <person name="Goodwin L."/>
            <person name="Pitluck S."/>
            <person name="Peters L."/>
            <person name="Ovchinnikova G."/>
            <person name="Lu M."/>
            <person name="Kyrpides N."/>
            <person name="Mavromatis K."/>
            <person name="Ivanova N."/>
            <person name="Brettin T."/>
            <person name="Detter J.C."/>
            <person name="Han C."/>
            <person name="Larimer F."/>
            <person name="Land M."/>
            <person name="Hauser L."/>
            <person name="Markowitz V."/>
            <person name="Cheng J.-F."/>
            <person name="Hugenholtz P."/>
            <person name="Woyke T."/>
            <person name="Wu D."/>
            <person name="Spring S."/>
            <person name="Lang E."/>
            <person name="Kopitz M."/>
            <person name="Brambilla E."/>
            <person name="Klenk H.-P."/>
            <person name="Eisen J.A."/>
        </authorList>
    </citation>
    <scope>NUCLEOTIDE SEQUENCE [LARGE SCALE GENOMIC DNA]</scope>
    <source>
        <strain evidence="2">ATCC 23117 / DSM 6794 / NBRC 15988 / NCIMB 1366 / Sio-4</strain>
    </source>
</reference>
<evidence type="ECO:0008006" key="3">
    <source>
        <dbReference type="Google" id="ProtNLM"/>
    </source>
</evidence>
<organism evidence="1 2">
    <name type="scientific">Bernardetia litoralis (strain ATCC 23117 / DSM 6794 / NBRC 15988 / NCIMB 1366 / Fx l1 / Sio-4)</name>
    <name type="common">Flexibacter litoralis</name>
    <dbReference type="NCBI Taxonomy" id="880071"/>
    <lineage>
        <taxon>Bacteria</taxon>
        <taxon>Pseudomonadati</taxon>
        <taxon>Bacteroidota</taxon>
        <taxon>Cytophagia</taxon>
        <taxon>Cytophagales</taxon>
        <taxon>Bernardetiaceae</taxon>
        <taxon>Bernardetia</taxon>
    </lineage>
</organism>
<dbReference type="Proteomes" id="UP000006054">
    <property type="component" value="Chromosome"/>
</dbReference>
<dbReference type="Gene3D" id="1.10.10.60">
    <property type="entry name" value="Homeodomain-like"/>
    <property type="match status" value="1"/>
</dbReference>
<dbReference type="AlphaFoldDB" id="I4AID5"/>
<dbReference type="KEGG" id="fli:Fleli_1286"/>
<dbReference type="HOGENOM" id="CLU_3043651_0_0_10"/>
<accession>I4AID5</accession>
<evidence type="ECO:0000313" key="2">
    <source>
        <dbReference type="Proteomes" id="UP000006054"/>
    </source>
</evidence>
<dbReference type="SUPFAM" id="SSF46689">
    <property type="entry name" value="Homeodomain-like"/>
    <property type="match status" value="1"/>
</dbReference>
<keyword evidence="2" id="KW-1185">Reference proteome</keyword>
<evidence type="ECO:0000313" key="1">
    <source>
        <dbReference type="EMBL" id="AFM03720.1"/>
    </source>
</evidence>
<proteinExistence type="predicted"/>
<dbReference type="InterPro" id="IPR009057">
    <property type="entry name" value="Homeodomain-like_sf"/>
</dbReference>